<dbReference type="PROSITE" id="PS51782">
    <property type="entry name" value="LYSM"/>
    <property type="match status" value="4"/>
</dbReference>
<dbReference type="PANTHER" id="PTHR33734:SF22">
    <property type="entry name" value="MEMBRANE-BOUND LYTIC MUREIN TRANSGLYCOSYLASE D"/>
    <property type="match status" value="1"/>
</dbReference>
<dbReference type="Gene3D" id="3.10.350.10">
    <property type="entry name" value="LysM domain"/>
    <property type="match status" value="4"/>
</dbReference>
<feature type="domain" description="LysM" evidence="4">
    <location>
        <begin position="516"/>
        <end position="559"/>
    </location>
</feature>
<dbReference type="CDD" id="cd00118">
    <property type="entry name" value="LysM"/>
    <property type="match status" value="4"/>
</dbReference>
<dbReference type="CDD" id="cd16894">
    <property type="entry name" value="MltD-like"/>
    <property type="match status" value="1"/>
</dbReference>
<accession>A0A9D9NJH9</accession>
<feature type="region of interest" description="Disordered" evidence="2">
    <location>
        <begin position="500"/>
        <end position="521"/>
    </location>
</feature>
<dbReference type="PANTHER" id="PTHR33734">
    <property type="entry name" value="LYSM DOMAIN-CONTAINING GPI-ANCHORED PROTEIN 2"/>
    <property type="match status" value="1"/>
</dbReference>
<gene>
    <name evidence="5" type="ORF">IAB88_01580</name>
</gene>
<evidence type="ECO:0000313" key="6">
    <source>
        <dbReference type="Proteomes" id="UP000823598"/>
    </source>
</evidence>
<dbReference type="SUPFAM" id="SSF53955">
    <property type="entry name" value="Lysozyme-like"/>
    <property type="match status" value="1"/>
</dbReference>
<evidence type="ECO:0000259" key="4">
    <source>
        <dbReference type="PROSITE" id="PS51782"/>
    </source>
</evidence>
<evidence type="ECO:0000256" key="2">
    <source>
        <dbReference type="SAM" id="MobiDB-lite"/>
    </source>
</evidence>
<dbReference type="AlphaFoldDB" id="A0A9D9NJH9"/>
<comment type="caution">
    <text evidence="5">The sequence shown here is derived from an EMBL/GenBank/DDBJ whole genome shotgun (WGS) entry which is preliminary data.</text>
</comment>
<dbReference type="GO" id="GO:0016020">
    <property type="term" value="C:membrane"/>
    <property type="evidence" value="ECO:0007669"/>
    <property type="project" value="InterPro"/>
</dbReference>
<dbReference type="SMART" id="SM00257">
    <property type="entry name" value="LysM"/>
    <property type="match status" value="4"/>
</dbReference>
<evidence type="ECO:0000256" key="1">
    <source>
        <dbReference type="ARBA" id="ARBA00007734"/>
    </source>
</evidence>
<evidence type="ECO:0000313" key="5">
    <source>
        <dbReference type="EMBL" id="MBO8475667.1"/>
    </source>
</evidence>
<feature type="domain" description="LysM" evidence="4">
    <location>
        <begin position="455"/>
        <end position="498"/>
    </location>
</feature>
<dbReference type="GO" id="GO:0000270">
    <property type="term" value="P:peptidoglycan metabolic process"/>
    <property type="evidence" value="ECO:0007669"/>
    <property type="project" value="InterPro"/>
</dbReference>
<reference evidence="5" key="2">
    <citation type="journal article" date="2021" name="PeerJ">
        <title>Extensive microbial diversity within the chicken gut microbiome revealed by metagenomics and culture.</title>
        <authorList>
            <person name="Gilroy R."/>
            <person name="Ravi A."/>
            <person name="Getino M."/>
            <person name="Pursley I."/>
            <person name="Horton D.L."/>
            <person name="Alikhan N.F."/>
            <person name="Baker D."/>
            <person name="Gharbi K."/>
            <person name="Hall N."/>
            <person name="Watson M."/>
            <person name="Adriaenssens E.M."/>
            <person name="Foster-Nyarko E."/>
            <person name="Jarju S."/>
            <person name="Secka A."/>
            <person name="Antonio M."/>
            <person name="Oren A."/>
            <person name="Chaudhuri R.R."/>
            <person name="La Ragione R."/>
            <person name="Hildebrand F."/>
            <person name="Pallen M.J."/>
        </authorList>
    </citation>
    <scope>NUCLEOTIDE SEQUENCE</scope>
    <source>
        <strain evidence="5">6919</strain>
    </source>
</reference>
<dbReference type="SUPFAM" id="SSF54106">
    <property type="entry name" value="LysM domain"/>
    <property type="match status" value="4"/>
</dbReference>
<name>A0A9D9NJH9_9BACT</name>
<dbReference type="InterPro" id="IPR008258">
    <property type="entry name" value="Transglycosylase_SLT_dom_1"/>
</dbReference>
<keyword evidence="3" id="KW-0732">Signal</keyword>
<evidence type="ECO:0000256" key="3">
    <source>
        <dbReference type="SAM" id="SignalP"/>
    </source>
</evidence>
<dbReference type="Proteomes" id="UP000823598">
    <property type="component" value="Unassembled WGS sequence"/>
</dbReference>
<protein>
    <submittedName>
        <fullName evidence="5">LysM peptidoglycan-binding domain-containing protein</fullName>
    </submittedName>
</protein>
<feature type="domain" description="LysM" evidence="4">
    <location>
        <begin position="577"/>
        <end position="620"/>
    </location>
</feature>
<sequence>MKKGLLILLMLAGAVTAAVARPTVLTLKESIQDSTIIYPESFETDTQKLMENWYLKNYAIIDEDSEASADVPTTKEEFIERLQNMPTVIEMPYNQVVRSYIDMYTQRRRALVEEMLGLSIYYMPIFEQALEREGLPLELKYLPVIESALNPDAVSRAGATGLWQFMLSTAKGLGLDVNSLVDERRDPVRSSEMAAKYLKQLYGMYGDWSLAIASYNCGPGNVNKAMRRAGGGKKDFWDIYFYLPAETRGYVPAFIAANYVMSYYQDHNLGKALARRPVLTDTVMVDKRVHFDQISSVLNIPVEELRVLNPQYRRDLVPGDIRPYSLTLPSQQIYSYIVSEDSIVGHDSNLYARRSEVTPGGEQDSGDTKVVTKYHVVKRGETISKIARRYGVSTTSLKRWNGLRSNRIRRGQRLKINTYVKVESDDADSNDENLAVADSGNAKDKVAEKKLAKAKYHTVRRGETLSSISDDYGVTVSDLKEWNGLRNNSINAGQRLAIDSSVAKKSPARSSEQSTTTHKVRRGETLGSIAARYGVTVANLRDWNGISGSNIKAGQKLVVKGGAAKSSKSKKSRTSYKTYTVKSGETLGGIAERNGTTAAAIRRANGIKGSMIRVGQKLKIPRN</sequence>
<dbReference type="Gene3D" id="1.10.530.10">
    <property type="match status" value="1"/>
</dbReference>
<feature type="compositionally biased region" description="Polar residues" evidence="2">
    <location>
        <begin position="508"/>
        <end position="517"/>
    </location>
</feature>
<feature type="domain" description="LysM" evidence="4">
    <location>
        <begin position="373"/>
        <end position="416"/>
    </location>
</feature>
<feature type="signal peptide" evidence="3">
    <location>
        <begin position="1"/>
        <end position="20"/>
    </location>
</feature>
<dbReference type="PROSITE" id="PS00922">
    <property type="entry name" value="TRANSGLYCOSYLASE"/>
    <property type="match status" value="1"/>
</dbReference>
<reference evidence="5" key="1">
    <citation type="submission" date="2020-10" db="EMBL/GenBank/DDBJ databases">
        <authorList>
            <person name="Gilroy R."/>
        </authorList>
    </citation>
    <scope>NUCLEOTIDE SEQUENCE</scope>
    <source>
        <strain evidence="5">6919</strain>
    </source>
</reference>
<feature type="chain" id="PRO_5038560984" evidence="3">
    <location>
        <begin position="21"/>
        <end position="623"/>
    </location>
</feature>
<proteinExistence type="inferred from homology"/>
<dbReference type="InterPro" id="IPR023346">
    <property type="entry name" value="Lysozyme-like_dom_sf"/>
</dbReference>
<comment type="similarity">
    <text evidence="1">Belongs to the transglycosylase Slt family.</text>
</comment>
<dbReference type="Pfam" id="PF01464">
    <property type="entry name" value="SLT"/>
    <property type="match status" value="1"/>
</dbReference>
<dbReference type="GO" id="GO:0008932">
    <property type="term" value="F:lytic endotransglycosylase activity"/>
    <property type="evidence" value="ECO:0007669"/>
    <property type="project" value="TreeGrafter"/>
</dbReference>
<dbReference type="InterPro" id="IPR000189">
    <property type="entry name" value="Transglyc_AS"/>
</dbReference>
<organism evidence="5 6">
    <name type="scientific">Candidatus Limisoma faecipullorum</name>
    <dbReference type="NCBI Taxonomy" id="2840854"/>
    <lineage>
        <taxon>Bacteria</taxon>
        <taxon>Pseudomonadati</taxon>
        <taxon>Bacteroidota</taxon>
        <taxon>Bacteroidia</taxon>
        <taxon>Bacteroidales</taxon>
        <taxon>Candidatus Limisoma</taxon>
    </lineage>
</organism>
<dbReference type="InterPro" id="IPR018392">
    <property type="entry name" value="LysM"/>
</dbReference>
<dbReference type="Pfam" id="PF01476">
    <property type="entry name" value="LysM"/>
    <property type="match status" value="4"/>
</dbReference>
<dbReference type="InterPro" id="IPR036779">
    <property type="entry name" value="LysM_dom_sf"/>
</dbReference>
<dbReference type="EMBL" id="JADIMC010000019">
    <property type="protein sequence ID" value="MBO8475667.1"/>
    <property type="molecule type" value="Genomic_DNA"/>
</dbReference>